<dbReference type="InterPro" id="IPR010472">
    <property type="entry name" value="FH3_dom"/>
</dbReference>
<name>A0A9P0DG07_PHACE</name>
<reference evidence="3" key="1">
    <citation type="submission" date="2022-01" db="EMBL/GenBank/DDBJ databases">
        <authorList>
            <person name="King R."/>
        </authorList>
    </citation>
    <scope>NUCLEOTIDE SEQUENCE</scope>
</reference>
<dbReference type="SUPFAM" id="SSF48371">
    <property type="entry name" value="ARM repeat"/>
    <property type="match status" value="1"/>
</dbReference>
<sequence length="820" mass="91594">MTLGDVKNRREIRGSRVRMTPKSEEHSKIYPVPYSDGTMREKQRPPIYNPEDYAIWLKKWGKKSANGAISLYTASSMSDLMELSHPQINSYKDYRNPMMSSSGMEMTLRQFGSASELLTKLRSDLRLAYPSFVQEFVADPLDGVSLLLDLLRAVHLSQSNPAQTLSPASGAAPKLPLAVQRRAMLDELACLQCLLSCCARDAEAVRRVVGSSAGMFTLAVCIMSNVNKSRIAALQLLSKVCEPKSKGHSVVSEAMSTLRLRFGEPVRFRFLIGMLSSAGGQSELLTAGLKFLNTFLSTAGSAQKRLYLQAELEQAGFDIEAVRKNVGVNINSCDPIFDELDLWEKHYIDIESITIRMESAEKENDCLRGKLNLLEQKVQILQDEKGILISLDQCLRERCSELREEVQSLKSSQSADLSPHFEKNQEEPTPDDEGISSSERTPTPEEEIQQPSVYDIFPNDCTSIPPPRDHPDQDSEEETTIEEVIQELKDIISNEETENHNRENLKITQDRKRSEEAQMAGKLHTHLDINDYVLGSEYEIIPSNLLPQPPRRARSLMHLFVPAEDYGYCNREIFFDKESLTSEGSFSLVSVSRYCHPSVESGLEAPSVTKTIPAKPERHTSKTSIRRSESFMKSDNNLDKQLSHDRLSHSNTMTHQVCNRTEETPDRMNCKSLDRIGDGLGSFVDIVVTGQNNPKATPFLSKSDSGNVSSASVCKSVSNIYFSSNHQAAGSKLSVHSEEKQRMFLPSQGDQNEVLYYFPRVLEKRNSGSSGFLGGRGINNAGMYSGQVIDNHSYFSRSKEIIGSDCHSSGKLTDFPSGLY</sequence>
<dbReference type="GO" id="GO:0016477">
    <property type="term" value="P:cell migration"/>
    <property type="evidence" value="ECO:0007669"/>
    <property type="project" value="TreeGrafter"/>
</dbReference>
<dbReference type="PANTHER" id="PTHR45857">
    <property type="entry name" value="FORMIN-LIKE PROTEIN"/>
    <property type="match status" value="1"/>
</dbReference>
<dbReference type="InterPro" id="IPR011989">
    <property type="entry name" value="ARM-like"/>
</dbReference>
<dbReference type="GO" id="GO:0008360">
    <property type="term" value="P:regulation of cell shape"/>
    <property type="evidence" value="ECO:0007669"/>
    <property type="project" value="TreeGrafter"/>
</dbReference>
<evidence type="ECO:0000259" key="2">
    <source>
        <dbReference type="PROSITE" id="PS51232"/>
    </source>
</evidence>
<evidence type="ECO:0000313" key="4">
    <source>
        <dbReference type="Proteomes" id="UP001153737"/>
    </source>
</evidence>
<dbReference type="GO" id="GO:0051015">
    <property type="term" value="F:actin filament binding"/>
    <property type="evidence" value="ECO:0007669"/>
    <property type="project" value="TreeGrafter"/>
</dbReference>
<organism evidence="3 4">
    <name type="scientific">Phaedon cochleariae</name>
    <name type="common">Mustard beetle</name>
    <dbReference type="NCBI Taxonomy" id="80249"/>
    <lineage>
        <taxon>Eukaryota</taxon>
        <taxon>Metazoa</taxon>
        <taxon>Ecdysozoa</taxon>
        <taxon>Arthropoda</taxon>
        <taxon>Hexapoda</taxon>
        <taxon>Insecta</taxon>
        <taxon>Pterygota</taxon>
        <taxon>Neoptera</taxon>
        <taxon>Endopterygota</taxon>
        <taxon>Coleoptera</taxon>
        <taxon>Polyphaga</taxon>
        <taxon>Cucujiformia</taxon>
        <taxon>Chrysomeloidea</taxon>
        <taxon>Chrysomelidae</taxon>
        <taxon>Chrysomelinae</taxon>
        <taxon>Chrysomelini</taxon>
        <taxon>Phaedon</taxon>
    </lineage>
</organism>
<proteinExistence type="predicted"/>
<dbReference type="InterPro" id="IPR014768">
    <property type="entry name" value="GBD/FH3_dom"/>
</dbReference>
<dbReference type="InterPro" id="IPR010473">
    <property type="entry name" value="GTPase-bd"/>
</dbReference>
<dbReference type="InterPro" id="IPR016024">
    <property type="entry name" value="ARM-type_fold"/>
</dbReference>
<feature type="domain" description="GBD/FH3" evidence="2">
    <location>
        <begin position="41"/>
        <end position="433"/>
    </location>
</feature>
<evidence type="ECO:0000313" key="3">
    <source>
        <dbReference type="EMBL" id="CAH1116162.1"/>
    </source>
</evidence>
<dbReference type="OrthoDB" id="204980at2759"/>
<dbReference type="SMART" id="SM01140">
    <property type="entry name" value="Drf_GBD"/>
    <property type="match status" value="1"/>
</dbReference>
<reference evidence="3" key="2">
    <citation type="submission" date="2022-10" db="EMBL/GenBank/DDBJ databases">
        <authorList>
            <consortium name="ENA_rothamsted_submissions"/>
            <consortium name="culmorum"/>
            <person name="King R."/>
        </authorList>
    </citation>
    <scope>NUCLEOTIDE SEQUENCE</scope>
</reference>
<dbReference type="Proteomes" id="UP001153737">
    <property type="component" value="Chromosome 1"/>
</dbReference>
<feature type="region of interest" description="Disordered" evidence="1">
    <location>
        <begin position="1"/>
        <end position="43"/>
    </location>
</feature>
<protein>
    <recommendedName>
        <fullName evidence="2">GBD/FH3 domain-containing protein</fullName>
    </recommendedName>
</protein>
<dbReference type="GO" id="GO:0031267">
    <property type="term" value="F:small GTPase binding"/>
    <property type="evidence" value="ECO:0007669"/>
    <property type="project" value="InterPro"/>
</dbReference>
<accession>A0A9P0DG07</accession>
<dbReference type="AlphaFoldDB" id="A0A9P0DG07"/>
<feature type="region of interest" description="Disordered" evidence="1">
    <location>
        <begin position="407"/>
        <end position="479"/>
    </location>
</feature>
<dbReference type="PANTHER" id="PTHR45857:SF9">
    <property type="entry name" value="MULTIPLE WING HAIRS, ISOFORM C"/>
    <property type="match status" value="1"/>
</dbReference>
<dbReference type="PROSITE" id="PS51232">
    <property type="entry name" value="GBD_FH3"/>
    <property type="match status" value="1"/>
</dbReference>
<dbReference type="Pfam" id="PF06367">
    <property type="entry name" value="Drf_FH3"/>
    <property type="match status" value="1"/>
</dbReference>
<feature type="compositionally biased region" description="Basic and acidic residues" evidence="1">
    <location>
        <begin position="1"/>
        <end position="14"/>
    </location>
</feature>
<dbReference type="InterPro" id="IPR043592">
    <property type="entry name" value="FMNL_animal"/>
</dbReference>
<keyword evidence="4" id="KW-1185">Reference proteome</keyword>
<dbReference type="EMBL" id="OU896707">
    <property type="protein sequence ID" value="CAH1116162.1"/>
    <property type="molecule type" value="Genomic_DNA"/>
</dbReference>
<dbReference type="SMART" id="SM01139">
    <property type="entry name" value="Drf_FH3"/>
    <property type="match status" value="1"/>
</dbReference>
<evidence type="ECO:0000256" key="1">
    <source>
        <dbReference type="SAM" id="MobiDB-lite"/>
    </source>
</evidence>
<dbReference type="GO" id="GO:0005829">
    <property type="term" value="C:cytosol"/>
    <property type="evidence" value="ECO:0007669"/>
    <property type="project" value="TreeGrafter"/>
</dbReference>
<dbReference type="GO" id="GO:0030866">
    <property type="term" value="P:cortical actin cytoskeleton organization"/>
    <property type="evidence" value="ECO:0007669"/>
    <property type="project" value="TreeGrafter"/>
</dbReference>
<dbReference type="Gene3D" id="1.25.10.10">
    <property type="entry name" value="Leucine-rich Repeat Variant"/>
    <property type="match status" value="1"/>
</dbReference>
<gene>
    <name evidence="3" type="ORF">PHAECO_LOCUS1302</name>
</gene>